<keyword evidence="2" id="KW-1185">Reference proteome</keyword>
<evidence type="ECO:0000313" key="1">
    <source>
        <dbReference type="EMBL" id="MCG2618006.1"/>
    </source>
</evidence>
<gene>
    <name evidence="1" type="ORF">LZZ85_27130</name>
</gene>
<comment type="caution">
    <text evidence="1">The sequence shown here is derived from an EMBL/GenBank/DDBJ whole genome shotgun (WGS) entry which is preliminary data.</text>
</comment>
<dbReference type="RefSeq" id="WP_237877048.1">
    <property type="nucleotide sequence ID" value="NZ_JAKLTR010000030.1"/>
</dbReference>
<accession>A0ABS9L071</accession>
<name>A0ABS9L071_9BACT</name>
<dbReference type="InterPro" id="IPR045499">
    <property type="entry name" value="DUF6492"/>
</dbReference>
<dbReference type="EMBL" id="JAKLTR010000030">
    <property type="protein sequence ID" value="MCG2618006.1"/>
    <property type="molecule type" value="Genomic_DNA"/>
</dbReference>
<dbReference type="Proteomes" id="UP001165367">
    <property type="component" value="Unassembled WGS sequence"/>
</dbReference>
<evidence type="ECO:0000313" key="2">
    <source>
        <dbReference type="Proteomes" id="UP001165367"/>
    </source>
</evidence>
<proteinExistence type="predicted"/>
<reference evidence="1" key="1">
    <citation type="submission" date="2022-01" db="EMBL/GenBank/DDBJ databases">
        <authorList>
            <person name="Jo J.-H."/>
            <person name="Im W.-T."/>
        </authorList>
    </citation>
    <scope>NUCLEOTIDE SEQUENCE</scope>
    <source>
        <strain evidence="1">NA20</strain>
    </source>
</reference>
<sequence length="275" mass="33218">MEKIVLYIKTYKPDYERAENLLRSIEKFNRDDIPVYMSVNDMDHDFFRKRIKGNIILIKDSEIVTCKNMTHGWVYQQIVKAQFYKLGVCHNYLCIDSDSEFIRDFYVSDFMYDDNTPYTIMHEGKSFLDTMEIIGHDSSELFYVKALSSVRDHFGTHGKRWDYGPSPYLWSAKVWQHFHEHYLEPKGYTFESFLAELHQSALPSETVVYGEYLRMTKLIDIWPVEGFFKVYHYKKQFELESPYFDIDRLKKTYMGIIKQSNWHVVKKKRWYTFFK</sequence>
<dbReference type="Pfam" id="PF20102">
    <property type="entry name" value="DUF6492"/>
    <property type="match status" value="1"/>
</dbReference>
<protein>
    <submittedName>
        <fullName evidence="1">DUF6492 family protein</fullName>
    </submittedName>
</protein>
<organism evidence="1 2">
    <name type="scientific">Terrimonas ginsenosidimutans</name>
    <dbReference type="NCBI Taxonomy" id="2908004"/>
    <lineage>
        <taxon>Bacteria</taxon>
        <taxon>Pseudomonadati</taxon>
        <taxon>Bacteroidota</taxon>
        <taxon>Chitinophagia</taxon>
        <taxon>Chitinophagales</taxon>
        <taxon>Chitinophagaceae</taxon>
        <taxon>Terrimonas</taxon>
    </lineage>
</organism>